<evidence type="ECO:0000313" key="2">
    <source>
        <dbReference type="EMBL" id="TRY78130.1"/>
    </source>
</evidence>
<dbReference type="STRING" id="6832.A0A553PKB8"/>
<dbReference type="PANTHER" id="PTHR33236:SF5">
    <property type="entry name" value="CUB DOMAIN-CONTAINING PROTEIN"/>
    <property type="match status" value="1"/>
</dbReference>
<feature type="chain" id="PRO_5021814810" description="CUB domain-containing protein" evidence="1">
    <location>
        <begin position="29"/>
        <end position="340"/>
    </location>
</feature>
<dbReference type="EMBL" id="VCGU01000003">
    <property type="protein sequence ID" value="TRY78130.1"/>
    <property type="molecule type" value="Genomic_DNA"/>
</dbReference>
<keyword evidence="3" id="KW-1185">Reference proteome</keyword>
<organism evidence="2 3">
    <name type="scientific">Tigriopus californicus</name>
    <name type="common">Marine copepod</name>
    <dbReference type="NCBI Taxonomy" id="6832"/>
    <lineage>
        <taxon>Eukaryota</taxon>
        <taxon>Metazoa</taxon>
        <taxon>Ecdysozoa</taxon>
        <taxon>Arthropoda</taxon>
        <taxon>Crustacea</taxon>
        <taxon>Multicrustacea</taxon>
        <taxon>Hexanauplia</taxon>
        <taxon>Copepoda</taxon>
        <taxon>Harpacticoida</taxon>
        <taxon>Harpacticidae</taxon>
        <taxon>Tigriopus</taxon>
    </lineage>
</organism>
<keyword evidence="1" id="KW-0732">Signal</keyword>
<gene>
    <name evidence="2" type="ORF">TCAL_15291</name>
</gene>
<evidence type="ECO:0000256" key="1">
    <source>
        <dbReference type="SAM" id="SignalP"/>
    </source>
</evidence>
<reference evidence="2 3" key="1">
    <citation type="journal article" date="2018" name="Nat. Ecol. Evol.">
        <title>Genomic signatures of mitonuclear coevolution across populations of Tigriopus californicus.</title>
        <authorList>
            <person name="Barreto F.S."/>
            <person name="Watson E.T."/>
            <person name="Lima T.G."/>
            <person name="Willett C.S."/>
            <person name="Edmands S."/>
            <person name="Li W."/>
            <person name="Burton R.S."/>
        </authorList>
    </citation>
    <scope>NUCLEOTIDE SEQUENCE [LARGE SCALE GENOMIC DNA]</scope>
    <source>
        <strain evidence="2 3">San Diego</strain>
    </source>
</reference>
<name>A0A553PKB8_TIGCA</name>
<feature type="signal peptide" evidence="1">
    <location>
        <begin position="1"/>
        <end position="28"/>
    </location>
</feature>
<proteinExistence type="predicted"/>
<evidence type="ECO:0008006" key="4">
    <source>
        <dbReference type="Google" id="ProtNLM"/>
    </source>
</evidence>
<dbReference type="PANTHER" id="PTHR33236">
    <property type="entry name" value="INTRAFLAGELLAR TRANSPORT PROTEIN 122 FAMILY PROTEIN-RELATED"/>
    <property type="match status" value="1"/>
</dbReference>
<comment type="caution">
    <text evidence="2">The sequence shown here is derived from an EMBL/GenBank/DDBJ whole genome shotgun (WGS) entry which is preliminary data.</text>
</comment>
<dbReference type="Proteomes" id="UP000318571">
    <property type="component" value="Chromosome 11"/>
</dbReference>
<protein>
    <recommendedName>
        <fullName evidence="4">CUB domain-containing protein</fullName>
    </recommendedName>
</protein>
<accession>A0A553PKB8</accession>
<sequence length="340" mass="36207">MGELQSCANLSTMKFCLLLISLTVVTLGSSKNSSSSNRNGKLLSLFQIVQFPNDPCVSTSRNGTCYTSDECESRGGSSSGSCAQGFGVCCIFSLACGSSISENCTYLVQTGVTSVSPNPCTYSVCKCSTQICRIRFDFTIFDIAPPVLGEVMDPPVANRVIVDASDNCNVAAFNLGGSGSSTRSWDIKVTQYTCASGLGVTHLSDQHYTICMRQEASRCAICYTPRIQSIAPMIAAQSSFGVRYVQSGSLGLKTTRPWVPFQPPRGRCAVGPFLCLVDVAAIIYDPAAHMSVCSRLLPFQVGVHFDSDEVSTGVDSATNEEGKADGGILGFSLNYQQIMC</sequence>
<dbReference type="AlphaFoldDB" id="A0A553PKB8"/>
<evidence type="ECO:0000313" key="3">
    <source>
        <dbReference type="Proteomes" id="UP000318571"/>
    </source>
</evidence>